<comment type="caution">
    <text evidence="3">The sequence shown here is derived from an EMBL/GenBank/DDBJ whole genome shotgun (WGS) entry which is preliminary data.</text>
</comment>
<evidence type="ECO:0000256" key="1">
    <source>
        <dbReference type="ARBA" id="ARBA00022842"/>
    </source>
</evidence>
<dbReference type="GO" id="GO:0016779">
    <property type="term" value="F:nucleotidyltransferase activity"/>
    <property type="evidence" value="ECO:0007669"/>
    <property type="project" value="UniProtKB-ARBA"/>
</dbReference>
<keyword evidence="4" id="KW-1185">Reference proteome</keyword>
<feature type="domain" description="MobA-like NTP transferase" evidence="2">
    <location>
        <begin position="8"/>
        <end position="168"/>
    </location>
</feature>
<dbReference type="Pfam" id="PF12804">
    <property type="entry name" value="NTP_transf_3"/>
    <property type="match status" value="1"/>
</dbReference>
<dbReference type="CDD" id="cd04182">
    <property type="entry name" value="GT_2_like_f"/>
    <property type="match status" value="1"/>
</dbReference>
<reference evidence="4" key="1">
    <citation type="submission" date="2017-12" db="EMBL/GenBank/DDBJ databases">
        <title>Draft genome sequence of Telmatospirillum siberiense 26-4b1T, an acidotolerant peatland alphaproteobacterium potentially involved in sulfur cycling.</title>
        <authorList>
            <person name="Hausmann B."/>
            <person name="Pjevac P."/>
            <person name="Schreck K."/>
            <person name="Herbold C.W."/>
            <person name="Daims H."/>
            <person name="Wagner M."/>
            <person name="Pester M."/>
            <person name="Loy A."/>
        </authorList>
    </citation>
    <scope>NUCLEOTIDE SEQUENCE [LARGE SCALE GENOMIC DNA]</scope>
    <source>
        <strain evidence="4">26-4b1</strain>
    </source>
</reference>
<dbReference type="EMBL" id="PIUM01000029">
    <property type="protein sequence ID" value="PKU22633.1"/>
    <property type="molecule type" value="Genomic_DNA"/>
</dbReference>
<dbReference type="OrthoDB" id="9779263at2"/>
<proteinExistence type="predicted"/>
<dbReference type="PANTHER" id="PTHR43777">
    <property type="entry name" value="MOLYBDENUM COFACTOR CYTIDYLYLTRANSFERASE"/>
    <property type="match status" value="1"/>
</dbReference>
<organism evidence="3 4">
    <name type="scientific">Telmatospirillum siberiense</name>
    <dbReference type="NCBI Taxonomy" id="382514"/>
    <lineage>
        <taxon>Bacteria</taxon>
        <taxon>Pseudomonadati</taxon>
        <taxon>Pseudomonadota</taxon>
        <taxon>Alphaproteobacteria</taxon>
        <taxon>Rhodospirillales</taxon>
        <taxon>Rhodospirillaceae</taxon>
        <taxon>Telmatospirillum</taxon>
    </lineage>
</organism>
<accession>A0A2N3PQE9</accession>
<dbReference type="Gene3D" id="3.90.550.10">
    <property type="entry name" value="Spore Coat Polysaccharide Biosynthesis Protein SpsA, Chain A"/>
    <property type="match status" value="1"/>
</dbReference>
<sequence>MTAPAIAALLLAAGRSSRMGANKLVLELAGKSLVAHAADQALAAGFTRVVVVTGHHPEAVHAALSGRPLSWVHNPLFEQGLSSSLKAGLAALPDDIDAVLVCLGDMPKVDALHMRAIAEAFDPGAGHTICVPVFGGKRGNPALFGRRHFAEMMTLEGDRGARSLMDKHAGCVRLVELPDDAVLEDVDTPDAFARLVAHDI</sequence>
<gene>
    <name evidence="3" type="ORF">CWS72_20835</name>
</gene>
<evidence type="ECO:0000313" key="4">
    <source>
        <dbReference type="Proteomes" id="UP000233293"/>
    </source>
</evidence>
<dbReference type="PANTHER" id="PTHR43777:SF1">
    <property type="entry name" value="MOLYBDENUM COFACTOR CYTIDYLYLTRANSFERASE"/>
    <property type="match status" value="1"/>
</dbReference>
<dbReference type="InterPro" id="IPR029044">
    <property type="entry name" value="Nucleotide-diphossugar_trans"/>
</dbReference>
<name>A0A2N3PQE9_9PROT</name>
<dbReference type="SUPFAM" id="SSF53448">
    <property type="entry name" value="Nucleotide-diphospho-sugar transferases"/>
    <property type="match status" value="1"/>
</dbReference>
<evidence type="ECO:0000259" key="2">
    <source>
        <dbReference type="Pfam" id="PF12804"/>
    </source>
</evidence>
<protein>
    <recommendedName>
        <fullName evidence="2">MobA-like NTP transferase domain-containing protein</fullName>
    </recommendedName>
</protein>
<dbReference type="RefSeq" id="WP_101252566.1">
    <property type="nucleotide sequence ID" value="NZ_PIUM01000029.1"/>
</dbReference>
<evidence type="ECO:0000313" key="3">
    <source>
        <dbReference type="EMBL" id="PKU22633.1"/>
    </source>
</evidence>
<dbReference type="Proteomes" id="UP000233293">
    <property type="component" value="Unassembled WGS sequence"/>
</dbReference>
<dbReference type="AlphaFoldDB" id="A0A2N3PQE9"/>
<dbReference type="InterPro" id="IPR025877">
    <property type="entry name" value="MobA-like_NTP_Trfase"/>
</dbReference>
<keyword evidence="1" id="KW-0460">Magnesium</keyword>